<reference evidence="6" key="1">
    <citation type="submission" date="2022-12" db="EMBL/GenBank/DDBJ databases">
        <authorList>
            <person name="Webb A."/>
        </authorList>
    </citation>
    <scope>NUCLEOTIDE SEQUENCE</scope>
    <source>
        <strain evidence="6">Hp1</strain>
    </source>
</reference>
<accession>A0AAV0UUL2</accession>
<dbReference type="AlphaFoldDB" id="A0AAV0UUL2"/>
<keyword evidence="3" id="KW-0378">Hydrolase</keyword>
<dbReference type="GO" id="GO:0008234">
    <property type="term" value="F:cysteine-type peptidase activity"/>
    <property type="evidence" value="ECO:0007669"/>
    <property type="project" value="InterPro"/>
</dbReference>
<organism evidence="6 7">
    <name type="scientific">Hyaloperonospora brassicae</name>
    <name type="common">Brassica downy mildew</name>
    <name type="synonym">Peronospora brassicae</name>
    <dbReference type="NCBI Taxonomy" id="162125"/>
    <lineage>
        <taxon>Eukaryota</taxon>
        <taxon>Sar</taxon>
        <taxon>Stramenopiles</taxon>
        <taxon>Oomycota</taxon>
        <taxon>Peronosporomycetes</taxon>
        <taxon>Peronosporales</taxon>
        <taxon>Peronosporaceae</taxon>
        <taxon>Hyaloperonospora</taxon>
    </lineage>
</organism>
<comment type="similarity">
    <text evidence="1">Belongs to the peptidase C48 family.</text>
</comment>
<keyword evidence="2" id="KW-0645">Protease</keyword>
<gene>
    <name evidence="6" type="ORF">HBR001_LOCUS8207</name>
</gene>
<feature type="region of interest" description="Disordered" evidence="4">
    <location>
        <begin position="190"/>
        <end position="217"/>
    </location>
</feature>
<dbReference type="Gene3D" id="3.30.310.130">
    <property type="entry name" value="Ubiquitin-related"/>
    <property type="match status" value="1"/>
</dbReference>
<feature type="compositionally biased region" description="Polar residues" evidence="4">
    <location>
        <begin position="89"/>
        <end position="100"/>
    </location>
</feature>
<feature type="compositionally biased region" description="Polar residues" evidence="4">
    <location>
        <begin position="16"/>
        <end position="27"/>
    </location>
</feature>
<dbReference type="EMBL" id="CANTFL010001446">
    <property type="protein sequence ID" value="CAI5740626.1"/>
    <property type="molecule type" value="Genomic_DNA"/>
</dbReference>
<protein>
    <recommendedName>
        <fullName evidence="5">Ubiquitin-like protease family profile domain-containing protein</fullName>
    </recommendedName>
</protein>
<evidence type="ECO:0000259" key="5">
    <source>
        <dbReference type="PROSITE" id="PS50600"/>
    </source>
</evidence>
<feature type="region of interest" description="Disordered" evidence="4">
    <location>
        <begin position="1"/>
        <end position="27"/>
    </location>
</feature>
<dbReference type="Proteomes" id="UP001162031">
    <property type="component" value="Unassembled WGS sequence"/>
</dbReference>
<evidence type="ECO:0000256" key="2">
    <source>
        <dbReference type="ARBA" id="ARBA00022670"/>
    </source>
</evidence>
<evidence type="ECO:0000313" key="6">
    <source>
        <dbReference type="EMBL" id="CAI5740626.1"/>
    </source>
</evidence>
<dbReference type="PROSITE" id="PS50600">
    <property type="entry name" value="ULP_PROTEASE"/>
    <property type="match status" value="1"/>
</dbReference>
<dbReference type="PANTHER" id="PTHR47764">
    <property type="entry name" value="UBIQUITIN-LIKE-SPECIFIC PROTEASE 2B-RELATED"/>
    <property type="match status" value="1"/>
</dbReference>
<evidence type="ECO:0000313" key="7">
    <source>
        <dbReference type="Proteomes" id="UP001162031"/>
    </source>
</evidence>
<evidence type="ECO:0000256" key="4">
    <source>
        <dbReference type="SAM" id="MobiDB-lite"/>
    </source>
</evidence>
<name>A0AAV0UUL2_HYABA</name>
<dbReference type="InterPro" id="IPR038765">
    <property type="entry name" value="Papain-like_cys_pep_sf"/>
</dbReference>
<sequence>MNDQREQRRRFGARYHSSTASEQRNSGCFNLRYPNTLELSTVASEHHRRGRRSASTSGYTRCWDDPYGQQFDFSRDGQHEDTTPYAPKYTSSRPKASGQTIRAPGSSIVTTPSTPSDLVDHVLVKNFLPPKTHSEFLTKLTKQNTISNRGPGLQSKAFAYSSLEAASAPILMSKAGSRVAAGSSQGVPARAKESVMKGPRVAMGSAEKKAKSGRDACNSSSPVISPYALRDRSKLNPFHCSPTSLLSASLSSQGLATMKKRKLNSEGSASKPIALDSDSESEAVLHFECASNSVETAGDVVKNDDARTDVADNSAEAVADPEDIASQAVARIIDCDAAIGLFQVTVDLYFQSDRMCMRNIRGKYEAWPFEQHYVLELEHLHDVRSHNVSMETAADAQVTVDETDRTSHLQEEASYIALKLPPLDHAAAKDFYDPTSSDVSRGYVIFCPMETASGNSLGNVIGILRGHADIQMIDDKEHAKGYLRALVHQPFSYKPSQLRRRRNSTGEIVGTPESDEECIGDSITVLTYPLPPCTTDVVTIVRRDVSRLNPGRYLNDNIIDYYFKRMMLETFRDHELVQEKVLFLSSHFYSRLRAGKGSTAGARIESGYKNVSTWLSRSSLFTRSIIFIPINKDVHWSLAVILNPGIAGAEPSNEEAFSCIAVLDPLGSYHRKAAIIRNLRAFLRMQWANSEERSSEPEAQSVPEYGVDRVLTLSVETPLQANSYDCGVYVLKFAEVMLKKCLDLGLLAQNEGVICKDVTDKHLEALITSSAFTAEDITATRKQIQRYIEVDTRAYLLRKDKTSAEEVRY</sequence>
<keyword evidence="7" id="KW-1185">Reference proteome</keyword>
<dbReference type="Gene3D" id="1.10.418.20">
    <property type="match status" value="1"/>
</dbReference>
<evidence type="ECO:0000256" key="1">
    <source>
        <dbReference type="ARBA" id="ARBA00005234"/>
    </source>
</evidence>
<feature type="domain" description="Ubiquitin-like protease family profile" evidence="5">
    <location>
        <begin position="538"/>
        <end position="737"/>
    </location>
</feature>
<dbReference type="GO" id="GO:0006508">
    <property type="term" value="P:proteolysis"/>
    <property type="evidence" value="ECO:0007669"/>
    <property type="project" value="UniProtKB-KW"/>
</dbReference>
<dbReference type="PANTHER" id="PTHR47764:SF2">
    <property type="entry name" value="UBIQUITIN-LIKE PROTEASE FAMILY PROFILE DOMAIN-CONTAINING PROTEIN"/>
    <property type="match status" value="1"/>
</dbReference>
<evidence type="ECO:0000256" key="3">
    <source>
        <dbReference type="ARBA" id="ARBA00022801"/>
    </source>
</evidence>
<dbReference type="SUPFAM" id="SSF54001">
    <property type="entry name" value="Cysteine proteinases"/>
    <property type="match status" value="1"/>
</dbReference>
<proteinExistence type="inferred from homology"/>
<feature type="compositionally biased region" description="Basic and acidic residues" evidence="4">
    <location>
        <begin position="73"/>
        <end position="82"/>
    </location>
</feature>
<comment type="caution">
    <text evidence="6">The sequence shown here is derived from an EMBL/GenBank/DDBJ whole genome shotgun (WGS) entry which is preliminary data.</text>
</comment>
<dbReference type="InterPro" id="IPR003653">
    <property type="entry name" value="Peptidase_C48_C"/>
</dbReference>
<feature type="region of interest" description="Disordered" evidence="4">
    <location>
        <begin position="71"/>
        <end position="112"/>
    </location>
</feature>
<dbReference type="Pfam" id="PF02902">
    <property type="entry name" value="Peptidase_C48"/>
    <property type="match status" value="1"/>
</dbReference>